<dbReference type="InterPro" id="IPR046038">
    <property type="entry name" value="DUF5996"/>
</dbReference>
<dbReference type="Pfam" id="PF19459">
    <property type="entry name" value="DUF5996"/>
    <property type="match status" value="1"/>
</dbReference>
<dbReference type="Proteomes" id="UP000190230">
    <property type="component" value="Unassembled WGS sequence"/>
</dbReference>
<dbReference type="STRING" id="241145.SAMN05660776_1458"/>
<accession>A0A1T5BSW0</accession>
<evidence type="ECO:0000313" key="2">
    <source>
        <dbReference type="Proteomes" id="UP000190230"/>
    </source>
</evidence>
<name>A0A1T5BSW0_9FLAO</name>
<dbReference type="OrthoDB" id="9800945at2"/>
<dbReference type="RefSeq" id="WP_079720129.1">
    <property type="nucleotide sequence ID" value="NZ_FUYY01000002.1"/>
</dbReference>
<evidence type="ECO:0000313" key="1">
    <source>
        <dbReference type="EMBL" id="SKB50276.1"/>
    </source>
</evidence>
<organism evidence="1 2">
    <name type="scientific">Salegentibacter holothuriorum</name>
    <dbReference type="NCBI Taxonomy" id="241145"/>
    <lineage>
        <taxon>Bacteria</taxon>
        <taxon>Pseudomonadati</taxon>
        <taxon>Bacteroidota</taxon>
        <taxon>Flavobacteriia</taxon>
        <taxon>Flavobacteriales</taxon>
        <taxon>Flavobacteriaceae</taxon>
        <taxon>Salegentibacter</taxon>
    </lineage>
</organism>
<proteinExistence type="predicted"/>
<protein>
    <submittedName>
        <fullName evidence="1">Uncharacterized protein</fullName>
    </submittedName>
</protein>
<reference evidence="2" key="1">
    <citation type="submission" date="2017-02" db="EMBL/GenBank/DDBJ databases">
        <authorList>
            <person name="Varghese N."/>
            <person name="Submissions S."/>
        </authorList>
    </citation>
    <scope>NUCLEOTIDE SEQUENCE [LARGE SCALE GENOMIC DNA]</scope>
    <source>
        <strain evidence="2">DSM 23405</strain>
    </source>
</reference>
<sequence length="308" mass="35448">MEKVSLPDLRYVGFEKEKLTLHLFLQVVGKIRLELTPRKNHWWYITHYLNQQGFTTGAIPFNNGFSSFSIDFNFIEHQLEIATSEGDFELVKLENGLSVSDFYTEVFTILKTLKIDVNIVDKPFDLGIDKKFSDISEIHHYNKSYAERLWKTLLWADGVFKEFGGRFYGKTCPVHLYWHSMDLAVTRFSGKKAPKMPAEARLSDKDAYTHECISFGFWPGDNKVQEPAFYSYTFPNPEGLENQALQPKSASWEMNNGSPMAILTYANLRKEENPKKALLNFMESAYQAGAELAGWPIEDLKVPDLDKL</sequence>
<gene>
    <name evidence="1" type="ORF">SAMN05660776_1458</name>
</gene>
<dbReference type="EMBL" id="FUYY01000002">
    <property type="protein sequence ID" value="SKB50276.1"/>
    <property type="molecule type" value="Genomic_DNA"/>
</dbReference>
<dbReference type="AlphaFoldDB" id="A0A1T5BSW0"/>
<keyword evidence="2" id="KW-1185">Reference proteome</keyword>